<organism evidence="1 2">
    <name type="scientific">Paractinoplanes atraurantiacus</name>
    <dbReference type="NCBI Taxonomy" id="1036182"/>
    <lineage>
        <taxon>Bacteria</taxon>
        <taxon>Bacillati</taxon>
        <taxon>Actinomycetota</taxon>
        <taxon>Actinomycetes</taxon>
        <taxon>Micromonosporales</taxon>
        <taxon>Micromonosporaceae</taxon>
        <taxon>Paractinoplanes</taxon>
    </lineage>
</organism>
<sequence length="91" mass="9932">MADVPAEIPSPLWGCFLSCEAECVRVRCGIDAISTDRFRVEAWRRDAGPVAVAEARRQLADLIRVVDDRANRVTLPSLNFLGAFDEGLSAG</sequence>
<dbReference type="EMBL" id="OBDY01000059">
    <property type="protein sequence ID" value="SNY75738.1"/>
    <property type="molecule type" value="Genomic_DNA"/>
</dbReference>
<dbReference type="InterPro" id="IPR046294">
    <property type="entry name" value="DUF6331"/>
</dbReference>
<evidence type="ECO:0000313" key="1">
    <source>
        <dbReference type="EMBL" id="SNY75738.1"/>
    </source>
</evidence>
<dbReference type="Pfam" id="PF19856">
    <property type="entry name" value="DUF6331"/>
    <property type="match status" value="1"/>
</dbReference>
<dbReference type="RefSeq" id="WP_097329341.1">
    <property type="nucleotide sequence ID" value="NZ_OBDY01000059.1"/>
</dbReference>
<dbReference type="Proteomes" id="UP000219612">
    <property type="component" value="Unassembled WGS sequence"/>
</dbReference>
<accession>A0A285KSW6</accession>
<dbReference type="AlphaFoldDB" id="A0A285KSW6"/>
<name>A0A285KSW6_9ACTN</name>
<reference evidence="2" key="1">
    <citation type="submission" date="2017-09" db="EMBL/GenBank/DDBJ databases">
        <authorList>
            <person name="Varghese N."/>
            <person name="Submissions S."/>
        </authorList>
    </citation>
    <scope>NUCLEOTIDE SEQUENCE [LARGE SCALE GENOMIC DNA]</scope>
    <source>
        <strain evidence="2">CGMCC 4.6857</strain>
    </source>
</reference>
<proteinExistence type="predicted"/>
<gene>
    <name evidence="1" type="ORF">SAMN05421748_1599</name>
</gene>
<protein>
    <submittedName>
        <fullName evidence="1">Uncharacterized protein</fullName>
    </submittedName>
</protein>
<dbReference type="OrthoDB" id="3396210at2"/>
<evidence type="ECO:0000313" key="2">
    <source>
        <dbReference type="Proteomes" id="UP000219612"/>
    </source>
</evidence>
<keyword evidence="2" id="KW-1185">Reference proteome</keyword>